<dbReference type="Proteomes" id="UP000002964">
    <property type="component" value="Unassembled WGS sequence"/>
</dbReference>
<name>H8YVU8_9GAMM</name>
<gene>
    <name evidence="1" type="ORF">Thi970DRAFT_00244</name>
</gene>
<protein>
    <submittedName>
        <fullName evidence="1">Cephalosporin hydroxylase</fullName>
    </submittedName>
</protein>
<organism evidence="1 2">
    <name type="scientific">Thiorhodovibrio frisius</name>
    <dbReference type="NCBI Taxonomy" id="631362"/>
    <lineage>
        <taxon>Bacteria</taxon>
        <taxon>Pseudomonadati</taxon>
        <taxon>Pseudomonadota</taxon>
        <taxon>Gammaproteobacteria</taxon>
        <taxon>Chromatiales</taxon>
        <taxon>Chromatiaceae</taxon>
        <taxon>Thiorhodovibrio</taxon>
    </lineage>
</organism>
<reference evidence="1 2" key="2">
    <citation type="submission" date="2011-11" db="EMBL/GenBank/DDBJ databases">
        <authorList>
            <consortium name="US DOE Joint Genome Institute"/>
            <person name="Lucas S."/>
            <person name="Han J."/>
            <person name="Lapidus A."/>
            <person name="Cheng J.-F."/>
            <person name="Goodwin L."/>
            <person name="Pitluck S."/>
            <person name="Peters L."/>
            <person name="Ovchinnikova G."/>
            <person name="Zhang X."/>
            <person name="Detter J.C."/>
            <person name="Han C."/>
            <person name="Tapia R."/>
            <person name="Land M."/>
            <person name="Hauser L."/>
            <person name="Kyrpides N."/>
            <person name="Ivanova N."/>
            <person name="Pagani I."/>
            <person name="Vogl K."/>
            <person name="Liu Z."/>
            <person name="Overmann J."/>
            <person name="Frigaard N.-U."/>
            <person name="Bryant D."/>
            <person name="Woyke T."/>
        </authorList>
    </citation>
    <scope>NUCLEOTIDE SEQUENCE [LARGE SCALE GENOMIC DNA]</scope>
    <source>
        <strain evidence="1 2">970</strain>
    </source>
</reference>
<dbReference type="AlphaFoldDB" id="H8YVU8"/>
<accession>H8YVU8</accession>
<proteinExistence type="predicted"/>
<reference evidence="2" key="1">
    <citation type="submission" date="2011-06" db="EMBL/GenBank/DDBJ databases">
        <authorList>
            <consortium name="US DOE Joint Genome Institute (JGI-PGF)"/>
            <person name="Lucas S."/>
            <person name="Han J."/>
            <person name="Lapidus A."/>
            <person name="Cheng J.-F."/>
            <person name="Goodwin L."/>
            <person name="Pitluck S."/>
            <person name="Peters L."/>
            <person name="Land M.L."/>
            <person name="Hauser L."/>
            <person name="Vogl K."/>
            <person name="Liu Z."/>
            <person name="Overmann J."/>
            <person name="Frigaard N.-U."/>
            <person name="Bryant D.A."/>
            <person name="Woyke T.J."/>
        </authorList>
    </citation>
    <scope>NUCLEOTIDE SEQUENCE [LARGE SCALE GENOMIC DNA]</scope>
    <source>
        <strain evidence="2">970</strain>
    </source>
</reference>
<dbReference type="EMBL" id="JH603164">
    <property type="protein sequence ID" value="EIC23739.1"/>
    <property type="molecule type" value="Genomic_DNA"/>
</dbReference>
<dbReference type="HOGENOM" id="CLU_2756574_0_0_6"/>
<dbReference type="RefSeq" id="WP_009146713.1">
    <property type="nucleotide sequence ID" value="NZ_CP121471.1"/>
</dbReference>
<keyword evidence="2" id="KW-1185">Reference proteome</keyword>
<dbReference type="OrthoDB" id="189417at2"/>
<sequence length="70" mass="7957">MLRQLADWMQPGDLLVMEDGVLDDLGLSERDGGGPNRALREFFSEHPDCFRVDRDLCDLFDRNANYAPNG</sequence>
<evidence type="ECO:0000313" key="1">
    <source>
        <dbReference type="EMBL" id="EIC23739.1"/>
    </source>
</evidence>
<dbReference type="STRING" id="631362.Thi970DRAFT_00244"/>
<evidence type="ECO:0000313" key="2">
    <source>
        <dbReference type="Proteomes" id="UP000002964"/>
    </source>
</evidence>